<sequence length="484" mass="53412">MIRSDWQPDRASPEPLHRQIEHYFKQKMTSGEWGPGTRIPAQRQLADMFNVNRSTIVSALDELVAQGLLEGNAGGGTRVVSTSWDALAAKPMLNWNNYIHAGSQQPNSQIVQTINQAEFHPGIIRLGTGELSPDLLPVRRMQAVLAKLSTRAMTLGYEEAKGSMRLREALSDRMRGLGIEASPSSILIVSGALQALQLISIGLLEAGSSVIVEAPSYLNSLHLFQTAGVQLNGLPMDEQGVIVKDLARRRQSSRDSLMYTIPSFHNPTGIVMSEARRRELIALSERERLPIIEDDVYRDLWLDEPPPPPLKARDAAGNVLYVGSFSKSVSPGLRIGWITGPKTVIDRLADIKMQTDYGSSSFSQSIAAEWLTSSQYDDHMTELRAALRARRAHMHALLDRHLTGLAEWRMPTGGFYVWLRLNTGISATRLFQDALRHGILLNPGGIYDRTMGSFLRLSYAYASHAELADGIAGLASLIRSQVKA</sequence>
<dbReference type="SUPFAM" id="SSF53383">
    <property type="entry name" value="PLP-dependent transferases"/>
    <property type="match status" value="1"/>
</dbReference>
<dbReference type="Pfam" id="PF00392">
    <property type="entry name" value="GntR"/>
    <property type="match status" value="1"/>
</dbReference>
<dbReference type="Gene3D" id="3.40.640.10">
    <property type="entry name" value="Type I PLP-dependent aspartate aminotransferase-like (Major domain)"/>
    <property type="match status" value="1"/>
</dbReference>
<gene>
    <name evidence="9" type="ORF">ACFOZ8_19490</name>
</gene>
<evidence type="ECO:0000256" key="6">
    <source>
        <dbReference type="ARBA" id="ARBA00023125"/>
    </source>
</evidence>
<comment type="cofactor">
    <cofactor evidence="1">
        <name>pyridoxal 5'-phosphate</name>
        <dbReference type="ChEBI" id="CHEBI:597326"/>
    </cofactor>
</comment>
<evidence type="ECO:0000256" key="4">
    <source>
        <dbReference type="ARBA" id="ARBA00022898"/>
    </source>
</evidence>
<keyword evidence="10" id="KW-1185">Reference proteome</keyword>
<evidence type="ECO:0000313" key="9">
    <source>
        <dbReference type="EMBL" id="MFC4101836.1"/>
    </source>
</evidence>
<dbReference type="EMBL" id="JBHSAM010000028">
    <property type="protein sequence ID" value="MFC4101836.1"/>
    <property type="molecule type" value="Genomic_DNA"/>
</dbReference>
<dbReference type="Pfam" id="PF00155">
    <property type="entry name" value="Aminotran_1_2"/>
    <property type="match status" value="1"/>
</dbReference>
<feature type="domain" description="HTH gntR-type" evidence="8">
    <location>
        <begin position="14"/>
        <end position="82"/>
    </location>
</feature>
<dbReference type="Proteomes" id="UP001595715">
    <property type="component" value="Unassembled WGS sequence"/>
</dbReference>
<dbReference type="InterPro" id="IPR000524">
    <property type="entry name" value="Tscrpt_reg_HTH_GntR"/>
</dbReference>
<dbReference type="InterPro" id="IPR015424">
    <property type="entry name" value="PyrdxlP-dep_Trfase"/>
</dbReference>
<keyword evidence="5" id="KW-0805">Transcription regulation</keyword>
<evidence type="ECO:0000256" key="2">
    <source>
        <dbReference type="ARBA" id="ARBA00005384"/>
    </source>
</evidence>
<keyword evidence="3 9" id="KW-0808">Transferase</keyword>
<dbReference type="InterPro" id="IPR015422">
    <property type="entry name" value="PyrdxlP-dep_Trfase_small"/>
</dbReference>
<dbReference type="RefSeq" id="WP_377720640.1">
    <property type="nucleotide sequence ID" value="NZ_JBHSAM010000028.1"/>
</dbReference>
<comment type="caution">
    <text evidence="9">The sequence shown here is derived from an EMBL/GenBank/DDBJ whole genome shotgun (WGS) entry which is preliminary data.</text>
</comment>
<proteinExistence type="inferred from homology"/>
<keyword evidence="4" id="KW-0663">Pyridoxal phosphate</keyword>
<keyword evidence="6" id="KW-0238">DNA-binding</keyword>
<keyword evidence="3 9" id="KW-0032">Aminotransferase</keyword>
<dbReference type="SMART" id="SM00345">
    <property type="entry name" value="HTH_GNTR"/>
    <property type="match status" value="1"/>
</dbReference>
<reference evidence="10" key="1">
    <citation type="journal article" date="2019" name="Int. J. Syst. Evol. Microbiol.">
        <title>The Global Catalogue of Microorganisms (GCM) 10K type strain sequencing project: providing services to taxonomists for standard genome sequencing and annotation.</title>
        <authorList>
            <consortium name="The Broad Institute Genomics Platform"/>
            <consortium name="The Broad Institute Genome Sequencing Center for Infectious Disease"/>
            <person name="Wu L."/>
            <person name="Ma J."/>
        </authorList>
    </citation>
    <scope>NUCLEOTIDE SEQUENCE [LARGE SCALE GENOMIC DNA]</scope>
    <source>
        <strain evidence="10">IBRC-M 10987</strain>
    </source>
</reference>
<accession>A0ABV8K776</accession>
<dbReference type="InterPro" id="IPR036390">
    <property type="entry name" value="WH_DNA-bd_sf"/>
</dbReference>
<dbReference type="PROSITE" id="PS50949">
    <property type="entry name" value="HTH_GNTR"/>
    <property type="match status" value="1"/>
</dbReference>
<dbReference type="InterPro" id="IPR015421">
    <property type="entry name" value="PyrdxlP-dep_Trfase_major"/>
</dbReference>
<dbReference type="PANTHER" id="PTHR46577:SF2">
    <property type="entry name" value="TRANSCRIPTIONAL REGULATORY PROTEIN"/>
    <property type="match status" value="1"/>
</dbReference>
<evidence type="ECO:0000256" key="1">
    <source>
        <dbReference type="ARBA" id="ARBA00001933"/>
    </source>
</evidence>
<dbReference type="PANTHER" id="PTHR46577">
    <property type="entry name" value="HTH-TYPE TRANSCRIPTIONAL REGULATORY PROTEIN GABR"/>
    <property type="match status" value="1"/>
</dbReference>
<evidence type="ECO:0000259" key="8">
    <source>
        <dbReference type="PROSITE" id="PS50949"/>
    </source>
</evidence>
<dbReference type="InterPro" id="IPR051446">
    <property type="entry name" value="HTH_trans_reg/aminotransferase"/>
</dbReference>
<evidence type="ECO:0000313" key="10">
    <source>
        <dbReference type="Proteomes" id="UP001595715"/>
    </source>
</evidence>
<keyword evidence="7" id="KW-0804">Transcription</keyword>
<dbReference type="InterPro" id="IPR004839">
    <property type="entry name" value="Aminotransferase_I/II_large"/>
</dbReference>
<name>A0ABV8K776_9BACL</name>
<evidence type="ECO:0000256" key="5">
    <source>
        <dbReference type="ARBA" id="ARBA00023015"/>
    </source>
</evidence>
<dbReference type="CDD" id="cd07377">
    <property type="entry name" value="WHTH_GntR"/>
    <property type="match status" value="1"/>
</dbReference>
<dbReference type="CDD" id="cd00609">
    <property type="entry name" value="AAT_like"/>
    <property type="match status" value="1"/>
</dbReference>
<dbReference type="GO" id="GO:0008483">
    <property type="term" value="F:transaminase activity"/>
    <property type="evidence" value="ECO:0007669"/>
    <property type="project" value="UniProtKB-KW"/>
</dbReference>
<protein>
    <submittedName>
        <fullName evidence="9">PLP-dependent aminotransferase family protein</fullName>
    </submittedName>
</protein>
<dbReference type="Gene3D" id="3.90.1150.10">
    <property type="entry name" value="Aspartate Aminotransferase, domain 1"/>
    <property type="match status" value="1"/>
</dbReference>
<evidence type="ECO:0000256" key="3">
    <source>
        <dbReference type="ARBA" id="ARBA00022576"/>
    </source>
</evidence>
<dbReference type="InterPro" id="IPR036388">
    <property type="entry name" value="WH-like_DNA-bd_sf"/>
</dbReference>
<dbReference type="PRINTS" id="PR00035">
    <property type="entry name" value="HTHGNTR"/>
</dbReference>
<comment type="similarity">
    <text evidence="2">In the C-terminal section; belongs to the class-I pyridoxal-phosphate-dependent aminotransferase family.</text>
</comment>
<dbReference type="Gene3D" id="1.10.10.10">
    <property type="entry name" value="Winged helix-like DNA-binding domain superfamily/Winged helix DNA-binding domain"/>
    <property type="match status" value="1"/>
</dbReference>
<organism evidence="9 10">
    <name type="scientific">Paenibacillus xanthanilyticus</name>
    <dbReference type="NCBI Taxonomy" id="1783531"/>
    <lineage>
        <taxon>Bacteria</taxon>
        <taxon>Bacillati</taxon>
        <taxon>Bacillota</taxon>
        <taxon>Bacilli</taxon>
        <taxon>Bacillales</taxon>
        <taxon>Paenibacillaceae</taxon>
        <taxon>Paenibacillus</taxon>
    </lineage>
</organism>
<evidence type="ECO:0000256" key="7">
    <source>
        <dbReference type="ARBA" id="ARBA00023163"/>
    </source>
</evidence>
<dbReference type="SUPFAM" id="SSF46785">
    <property type="entry name" value="Winged helix' DNA-binding domain"/>
    <property type="match status" value="1"/>
</dbReference>